<keyword evidence="2" id="KW-0732">Signal</keyword>
<accession>A0A7R8ZN09</accession>
<name>A0A7R8ZN09_9CRUS</name>
<feature type="region of interest" description="Disordered" evidence="1">
    <location>
        <begin position="98"/>
        <end position="123"/>
    </location>
</feature>
<feature type="compositionally biased region" description="Polar residues" evidence="1">
    <location>
        <begin position="98"/>
        <end position="113"/>
    </location>
</feature>
<gene>
    <name evidence="3" type="ORF">CTOB1V02_LOCUS5596</name>
</gene>
<feature type="signal peptide" evidence="2">
    <location>
        <begin position="1"/>
        <end position="29"/>
    </location>
</feature>
<evidence type="ECO:0000313" key="3">
    <source>
        <dbReference type="EMBL" id="CAD7227697.1"/>
    </source>
</evidence>
<sequence length="123" mass="12781">MKSCAGLMLLGLTLMLLLVATQLDGGVAAKRRPKRSPSLLGLGSSLLGNNLCGSTGLGTGTQGTLVNLLLYNYLLQSLSNSKPAAALTLEQLQQQLQKSTGNQRLSDAVQDNLQGEGKGERAG</sequence>
<dbReference type="AlphaFoldDB" id="A0A7R8ZN09"/>
<proteinExistence type="predicted"/>
<organism evidence="3">
    <name type="scientific">Cyprideis torosa</name>
    <dbReference type="NCBI Taxonomy" id="163714"/>
    <lineage>
        <taxon>Eukaryota</taxon>
        <taxon>Metazoa</taxon>
        <taxon>Ecdysozoa</taxon>
        <taxon>Arthropoda</taxon>
        <taxon>Crustacea</taxon>
        <taxon>Oligostraca</taxon>
        <taxon>Ostracoda</taxon>
        <taxon>Podocopa</taxon>
        <taxon>Podocopida</taxon>
        <taxon>Cytherocopina</taxon>
        <taxon>Cytheroidea</taxon>
        <taxon>Cytherideidae</taxon>
        <taxon>Cyprideis</taxon>
    </lineage>
</organism>
<dbReference type="EMBL" id="OB661227">
    <property type="protein sequence ID" value="CAD7227697.1"/>
    <property type="molecule type" value="Genomic_DNA"/>
</dbReference>
<feature type="chain" id="PRO_5043938509" evidence="2">
    <location>
        <begin position="30"/>
        <end position="123"/>
    </location>
</feature>
<evidence type="ECO:0000256" key="1">
    <source>
        <dbReference type="SAM" id="MobiDB-lite"/>
    </source>
</evidence>
<protein>
    <submittedName>
        <fullName evidence="3">Uncharacterized protein</fullName>
    </submittedName>
</protein>
<reference evidence="3" key="1">
    <citation type="submission" date="2020-11" db="EMBL/GenBank/DDBJ databases">
        <authorList>
            <person name="Tran Van P."/>
        </authorList>
    </citation>
    <scope>NUCLEOTIDE SEQUENCE</scope>
</reference>
<evidence type="ECO:0000256" key="2">
    <source>
        <dbReference type="SAM" id="SignalP"/>
    </source>
</evidence>